<dbReference type="InterPro" id="IPR019587">
    <property type="entry name" value="Polyketide_cyclase/dehydratase"/>
</dbReference>
<evidence type="ECO:0008006" key="4">
    <source>
        <dbReference type="Google" id="ProtNLM"/>
    </source>
</evidence>
<evidence type="ECO:0000256" key="1">
    <source>
        <dbReference type="SAM" id="Phobius"/>
    </source>
</evidence>
<keyword evidence="1" id="KW-0472">Membrane</keyword>
<evidence type="ECO:0000313" key="3">
    <source>
        <dbReference type="Proteomes" id="UP000461730"/>
    </source>
</evidence>
<dbReference type="AlphaFoldDB" id="A0A7K1U4B3"/>
<feature type="transmembrane region" description="Helical" evidence="1">
    <location>
        <begin position="29"/>
        <end position="51"/>
    </location>
</feature>
<dbReference type="EMBL" id="WRXN01000005">
    <property type="protein sequence ID" value="MVT09179.1"/>
    <property type="molecule type" value="Genomic_DNA"/>
</dbReference>
<name>A0A7K1U4B3_9BACT</name>
<dbReference type="SUPFAM" id="SSF55961">
    <property type="entry name" value="Bet v1-like"/>
    <property type="match status" value="1"/>
</dbReference>
<keyword evidence="1" id="KW-1133">Transmembrane helix</keyword>
<dbReference type="Proteomes" id="UP000461730">
    <property type="component" value="Unassembled WGS sequence"/>
</dbReference>
<accession>A0A7K1U4B3</accession>
<protein>
    <recommendedName>
        <fullName evidence="4">Polyketide cyclase</fullName>
    </recommendedName>
</protein>
<keyword evidence="1" id="KW-0812">Transmembrane</keyword>
<proteinExistence type="predicted"/>
<dbReference type="CDD" id="cd07818">
    <property type="entry name" value="SRPBCC_1"/>
    <property type="match status" value="1"/>
</dbReference>
<gene>
    <name evidence="2" type="ORF">GO493_12975</name>
</gene>
<comment type="caution">
    <text evidence="2">The sequence shown here is derived from an EMBL/GenBank/DDBJ whole genome shotgun (WGS) entry which is preliminary data.</text>
</comment>
<dbReference type="Pfam" id="PF10604">
    <property type="entry name" value="Polyketide_cyc2"/>
    <property type="match status" value="1"/>
</dbReference>
<organism evidence="2 3">
    <name type="scientific">Chitinophaga tropicalis</name>
    <dbReference type="NCBI Taxonomy" id="2683588"/>
    <lineage>
        <taxon>Bacteria</taxon>
        <taxon>Pseudomonadati</taxon>
        <taxon>Bacteroidota</taxon>
        <taxon>Chitinophagia</taxon>
        <taxon>Chitinophagales</taxon>
        <taxon>Chitinophagaceae</taxon>
        <taxon>Chitinophaga</taxon>
    </lineage>
</organism>
<reference evidence="2 3" key="1">
    <citation type="submission" date="2019-12" db="EMBL/GenBank/DDBJ databases">
        <title>Chitinophaga sp. strain ysch24 (GDMCC 1.1355), whole genome shotgun sequence.</title>
        <authorList>
            <person name="Zhang X."/>
        </authorList>
    </citation>
    <scope>NUCLEOTIDE SEQUENCE [LARGE SCALE GENOMIC DNA]</scope>
    <source>
        <strain evidence="3">ysch24</strain>
    </source>
</reference>
<dbReference type="InterPro" id="IPR023393">
    <property type="entry name" value="START-like_dom_sf"/>
</dbReference>
<sequence>MGCSSVYCGSTGISLGIVRKFSYLLHMQALYILLGAMAVLIPGLFIVSMFLPATVKVRRTRVIPASPSRLFEQVNVLRNWERWSPWHQVDPTMQLKYNETSSGAGARYTWQSKHRQVGKGSMTITESRPDEFIATDMQFMEQGAAKASFRFEPVNNGTLVTWEVAMNMGQRPVRKLMGLMMDKWVGKDFERGLENLEKLVK</sequence>
<evidence type="ECO:0000313" key="2">
    <source>
        <dbReference type="EMBL" id="MVT09179.1"/>
    </source>
</evidence>
<dbReference type="Gene3D" id="3.30.530.20">
    <property type="match status" value="1"/>
</dbReference>
<keyword evidence="3" id="KW-1185">Reference proteome</keyword>